<keyword evidence="2" id="KW-0812">Transmembrane</keyword>
<protein>
    <submittedName>
        <fullName evidence="3">Uncharacterized protein</fullName>
    </submittedName>
</protein>
<evidence type="ECO:0000256" key="2">
    <source>
        <dbReference type="SAM" id="Phobius"/>
    </source>
</evidence>
<dbReference type="Pfam" id="PF25927">
    <property type="entry name" value="DUF7972"/>
    <property type="match status" value="1"/>
</dbReference>
<feature type="transmembrane region" description="Helical" evidence="2">
    <location>
        <begin position="50"/>
        <end position="69"/>
    </location>
</feature>
<organism evidence="3 4">
    <name type="scientific">Natronolimnohabitans innermongolicus JCM 12255</name>
    <dbReference type="NCBI Taxonomy" id="1227499"/>
    <lineage>
        <taxon>Archaea</taxon>
        <taxon>Methanobacteriati</taxon>
        <taxon>Methanobacteriota</taxon>
        <taxon>Stenosarchaea group</taxon>
        <taxon>Halobacteria</taxon>
        <taxon>Halobacteriales</taxon>
        <taxon>Natrialbaceae</taxon>
        <taxon>Natronolimnohabitans</taxon>
    </lineage>
</organism>
<proteinExistence type="predicted"/>
<evidence type="ECO:0000313" key="4">
    <source>
        <dbReference type="Proteomes" id="UP000011602"/>
    </source>
</evidence>
<dbReference type="STRING" id="1227499.C493_07659"/>
<dbReference type="OrthoDB" id="265845at2157"/>
<dbReference type="eggNOG" id="arCOG08131">
    <property type="taxonomic scope" value="Archaea"/>
</dbReference>
<keyword evidence="4" id="KW-1185">Reference proteome</keyword>
<name>L9XAV0_9EURY</name>
<dbReference type="AlphaFoldDB" id="L9XAV0"/>
<evidence type="ECO:0000313" key="3">
    <source>
        <dbReference type="EMBL" id="ELY57748.1"/>
    </source>
</evidence>
<reference evidence="3 4" key="1">
    <citation type="journal article" date="2014" name="PLoS Genet.">
        <title>Phylogenetically driven sequencing of extremely halophilic archaea reveals strategies for static and dynamic osmo-response.</title>
        <authorList>
            <person name="Becker E.A."/>
            <person name="Seitzer P.M."/>
            <person name="Tritt A."/>
            <person name="Larsen D."/>
            <person name="Krusor M."/>
            <person name="Yao A.I."/>
            <person name="Wu D."/>
            <person name="Madern D."/>
            <person name="Eisen J.A."/>
            <person name="Darling A.E."/>
            <person name="Facciotti M.T."/>
        </authorList>
    </citation>
    <scope>NUCLEOTIDE SEQUENCE [LARGE SCALE GENOMIC DNA]</scope>
    <source>
        <strain evidence="3 4">JCM 12255</strain>
    </source>
</reference>
<keyword evidence="2" id="KW-0472">Membrane</keyword>
<dbReference type="Proteomes" id="UP000011602">
    <property type="component" value="Unassembled WGS sequence"/>
</dbReference>
<comment type="caution">
    <text evidence="3">The sequence shown here is derived from an EMBL/GenBank/DDBJ whole genome shotgun (WGS) entry which is preliminary data.</text>
</comment>
<evidence type="ECO:0000256" key="1">
    <source>
        <dbReference type="SAM" id="MobiDB-lite"/>
    </source>
</evidence>
<keyword evidence="2" id="KW-1133">Transmembrane helix</keyword>
<accession>L9XAV0</accession>
<feature type="transmembrane region" description="Helical" evidence="2">
    <location>
        <begin position="81"/>
        <end position="102"/>
    </location>
</feature>
<dbReference type="RefSeq" id="WP_007258831.1">
    <property type="nucleotide sequence ID" value="NZ_AOHZ01000040.1"/>
</dbReference>
<sequence length="111" mass="11508">MADDGAEGTTDRDPVDTDGVPAASQPDRGLGDRLELEELVQWTFLYGDRWLLSALLLAGVFVGTLALIAGDLITPAEAGDITVISSALVGSVSLFVMTVLAIEETVAGESS</sequence>
<feature type="region of interest" description="Disordered" evidence="1">
    <location>
        <begin position="1"/>
        <end position="29"/>
    </location>
</feature>
<gene>
    <name evidence="3" type="ORF">C493_07659</name>
</gene>
<dbReference type="InterPro" id="IPR058278">
    <property type="entry name" value="DUF7972"/>
</dbReference>
<dbReference type="EMBL" id="AOHZ01000040">
    <property type="protein sequence ID" value="ELY57748.1"/>
    <property type="molecule type" value="Genomic_DNA"/>
</dbReference>